<dbReference type="EMBL" id="CAJOBA010049604">
    <property type="protein sequence ID" value="CAF4225641.1"/>
    <property type="molecule type" value="Genomic_DNA"/>
</dbReference>
<name>A0A8S2SE66_9BILA</name>
<dbReference type="InterPro" id="IPR017853">
    <property type="entry name" value="GH"/>
</dbReference>
<feature type="domain" description="Glycoside hydrolase family 5" evidence="5">
    <location>
        <begin position="169"/>
        <end position="409"/>
    </location>
</feature>
<evidence type="ECO:0000259" key="5">
    <source>
        <dbReference type="Pfam" id="PF00150"/>
    </source>
</evidence>
<accession>A0A8S2SE66</accession>
<dbReference type="Proteomes" id="UP000677228">
    <property type="component" value="Unassembled WGS sequence"/>
</dbReference>
<dbReference type="EMBL" id="CAJNOK010027824">
    <property type="protein sequence ID" value="CAF1426484.1"/>
    <property type="molecule type" value="Genomic_DNA"/>
</dbReference>
<comment type="similarity">
    <text evidence="1 4">Belongs to the glycosyl hydrolase 5 (cellulase A) family.</text>
</comment>
<dbReference type="GO" id="GO:0000272">
    <property type="term" value="P:polysaccharide catabolic process"/>
    <property type="evidence" value="ECO:0007669"/>
    <property type="project" value="InterPro"/>
</dbReference>
<proteinExistence type="inferred from homology"/>
<dbReference type="Proteomes" id="UP000682733">
    <property type="component" value="Unassembled WGS sequence"/>
</dbReference>
<dbReference type="Gene3D" id="3.20.20.80">
    <property type="entry name" value="Glycosidases"/>
    <property type="match status" value="1"/>
</dbReference>
<evidence type="ECO:0000313" key="7">
    <source>
        <dbReference type="EMBL" id="CAF4225641.1"/>
    </source>
</evidence>
<dbReference type="AlphaFoldDB" id="A0A8S2SE66"/>
<evidence type="ECO:0000313" key="6">
    <source>
        <dbReference type="EMBL" id="CAF1426484.1"/>
    </source>
</evidence>
<gene>
    <name evidence="6" type="ORF">OVA965_LOCUS33875</name>
    <name evidence="7" type="ORF">TMI583_LOCUS34782</name>
</gene>
<evidence type="ECO:0000313" key="8">
    <source>
        <dbReference type="Proteomes" id="UP000682733"/>
    </source>
</evidence>
<evidence type="ECO:0000256" key="1">
    <source>
        <dbReference type="ARBA" id="ARBA00005641"/>
    </source>
</evidence>
<dbReference type="GO" id="GO:0004553">
    <property type="term" value="F:hydrolase activity, hydrolyzing O-glycosyl compounds"/>
    <property type="evidence" value="ECO:0007669"/>
    <property type="project" value="InterPro"/>
</dbReference>
<dbReference type="Pfam" id="PF00150">
    <property type="entry name" value="Cellulase"/>
    <property type="match status" value="1"/>
</dbReference>
<dbReference type="SUPFAM" id="SSF51445">
    <property type="entry name" value="(Trans)glycosidases"/>
    <property type="match status" value="1"/>
</dbReference>
<keyword evidence="2 4" id="KW-0378">Hydrolase</keyword>
<comment type="caution">
    <text evidence="7">The sequence shown here is derived from an EMBL/GenBank/DDBJ whole genome shotgun (WGS) entry which is preliminary data.</text>
</comment>
<protein>
    <recommendedName>
        <fullName evidence="5">Glycoside hydrolase family 5 domain-containing protein</fullName>
    </recommendedName>
</protein>
<keyword evidence="3 4" id="KW-0326">Glycosidase</keyword>
<evidence type="ECO:0000256" key="3">
    <source>
        <dbReference type="ARBA" id="ARBA00023295"/>
    </source>
</evidence>
<dbReference type="InterPro" id="IPR001547">
    <property type="entry name" value="Glyco_hydro_5"/>
</dbReference>
<evidence type="ECO:0000256" key="4">
    <source>
        <dbReference type="RuleBase" id="RU361153"/>
    </source>
</evidence>
<reference evidence="7" key="1">
    <citation type="submission" date="2021-02" db="EMBL/GenBank/DDBJ databases">
        <authorList>
            <person name="Nowell W R."/>
        </authorList>
    </citation>
    <scope>NUCLEOTIDE SEQUENCE</scope>
</reference>
<organism evidence="7 8">
    <name type="scientific">Didymodactylos carnosus</name>
    <dbReference type="NCBI Taxonomy" id="1234261"/>
    <lineage>
        <taxon>Eukaryota</taxon>
        <taxon>Metazoa</taxon>
        <taxon>Spiralia</taxon>
        <taxon>Gnathifera</taxon>
        <taxon>Rotifera</taxon>
        <taxon>Eurotatoria</taxon>
        <taxon>Bdelloidea</taxon>
        <taxon>Philodinida</taxon>
        <taxon>Philodinidae</taxon>
        <taxon>Didymodactylos</taxon>
    </lineage>
</organism>
<evidence type="ECO:0000256" key="2">
    <source>
        <dbReference type="ARBA" id="ARBA00022801"/>
    </source>
</evidence>
<sequence>MCFNSSREVYKKFFCNESIILDANYFIQSSPNWTSSLPQHGSFDLLIEYKCSQSVKLSLIFEEQLTNKILLNQTFYLDEQPTRIQKSFTLSFNNQNLSLNTVIRCYLTLSNQLNNIIHATSLVYGTVLTKYQGFKVDGYNLLTANGDLFLIRGVNSQHADYDGYDRNYLYDALPSMKDKKFNSVRILWRKDISHSGFKNHSYLEHIIKRCIELEMIPIVELHDVTMSSSIDDLLSMADFWIEHLPLLIRYRKYIIVNICNEWGSFFTRSTKWSYAYQLVVQQIRQAGYSGVLLIDSPRSGQSARAIRRQGANIIQSDPEHNILFRYIFNPPIVHMYIQWCTWPLFTYNIRSQLLSYRLLNLPLIIGEFASSHPMPKFLQCTLVKIDIKTIMEECYDLQIGYIGWSWKGNGNDECGHVMSYLDISQDWNGTQLTQWGHSLIYDKYGINQTSQTCTIFKTTS</sequence>